<evidence type="ECO:0000259" key="6">
    <source>
        <dbReference type="PROSITE" id="PS51764"/>
    </source>
</evidence>
<keyword evidence="1 3" id="KW-0378">Hydrolase</keyword>
<feature type="active site" description="Proton donor" evidence="3">
    <location>
        <position position="148"/>
    </location>
</feature>
<comment type="caution">
    <text evidence="7">The sequence shown here is derived from an EMBL/GenBank/DDBJ whole genome shotgun (WGS) entry which is preliminary data.</text>
</comment>
<feature type="active site" description="Nucleophile" evidence="3">
    <location>
        <position position="253"/>
    </location>
</feature>
<name>A0ABW0BL10_9ACTN</name>
<protein>
    <recommendedName>
        <fullName evidence="6">GH26 domain-containing protein</fullName>
    </recommendedName>
</protein>
<dbReference type="SUPFAM" id="SSF51445">
    <property type="entry name" value="(Trans)glycosidases"/>
    <property type="match status" value="1"/>
</dbReference>
<organism evidence="7 8">
    <name type="scientific">Nocardioides taihuensis</name>
    <dbReference type="NCBI Taxonomy" id="1835606"/>
    <lineage>
        <taxon>Bacteria</taxon>
        <taxon>Bacillati</taxon>
        <taxon>Actinomycetota</taxon>
        <taxon>Actinomycetes</taxon>
        <taxon>Propionibacteriales</taxon>
        <taxon>Nocardioidaceae</taxon>
        <taxon>Nocardioides</taxon>
    </lineage>
</organism>
<feature type="region of interest" description="Disordered" evidence="4">
    <location>
        <begin position="31"/>
        <end position="52"/>
    </location>
</feature>
<accession>A0ABW0BL10</accession>
<dbReference type="Proteomes" id="UP001596087">
    <property type="component" value="Unassembled WGS sequence"/>
</dbReference>
<reference evidence="8" key="1">
    <citation type="journal article" date="2019" name="Int. J. Syst. Evol. Microbiol.">
        <title>The Global Catalogue of Microorganisms (GCM) 10K type strain sequencing project: providing services to taxonomists for standard genome sequencing and annotation.</title>
        <authorList>
            <consortium name="The Broad Institute Genomics Platform"/>
            <consortium name="The Broad Institute Genome Sequencing Center for Infectious Disease"/>
            <person name="Wu L."/>
            <person name="Ma J."/>
        </authorList>
    </citation>
    <scope>NUCLEOTIDE SEQUENCE [LARGE SCALE GENOMIC DNA]</scope>
    <source>
        <strain evidence="8">DFY41</strain>
    </source>
</reference>
<dbReference type="PROSITE" id="PS51764">
    <property type="entry name" value="GH26"/>
    <property type="match status" value="1"/>
</dbReference>
<comment type="similarity">
    <text evidence="3">Belongs to the glycosyl hydrolase 26 family.</text>
</comment>
<gene>
    <name evidence="7" type="ORF">ACFPGP_15040</name>
</gene>
<evidence type="ECO:0000313" key="8">
    <source>
        <dbReference type="Proteomes" id="UP001596087"/>
    </source>
</evidence>
<evidence type="ECO:0000256" key="4">
    <source>
        <dbReference type="SAM" id="MobiDB-lite"/>
    </source>
</evidence>
<dbReference type="PROSITE" id="PS51257">
    <property type="entry name" value="PROKAR_LIPOPROTEIN"/>
    <property type="match status" value="1"/>
</dbReference>
<dbReference type="RefSeq" id="WP_378591482.1">
    <property type="nucleotide sequence ID" value="NZ_JBHSKD010000018.1"/>
</dbReference>
<keyword evidence="5" id="KW-0732">Signal</keyword>
<dbReference type="Gene3D" id="3.20.20.80">
    <property type="entry name" value="Glycosidases"/>
    <property type="match status" value="1"/>
</dbReference>
<evidence type="ECO:0000256" key="5">
    <source>
        <dbReference type="SAM" id="SignalP"/>
    </source>
</evidence>
<feature type="signal peptide" evidence="5">
    <location>
        <begin position="1"/>
        <end position="28"/>
    </location>
</feature>
<dbReference type="EMBL" id="JBHSKD010000018">
    <property type="protein sequence ID" value="MFC5177996.1"/>
    <property type="molecule type" value="Genomic_DNA"/>
</dbReference>
<feature type="chain" id="PRO_5046163839" description="GH26 domain-containing protein" evidence="5">
    <location>
        <begin position="29"/>
        <end position="321"/>
    </location>
</feature>
<proteinExistence type="inferred from homology"/>
<evidence type="ECO:0000256" key="1">
    <source>
        <dbReference type="ARBA" id="ARBA00022801"/>
    </source>
</evidence>
<sequence>MPTRDRIRRRVGLAVVAALLLAATVACADSSGDHPGARRPAVEAVPPPEHPLPTLAGSTIHRENGETAAQALARIDASYGPIRVARIFSPGLPVSWKYLDGLLGDRPAVVSFRATPRSVLSGRYDRALRAWFRDAPTDRDTWWAYLHEPEDDVERGYFTARAFKRAWKHVDRIAARVGNPRLHATMILMCWTPQRGSDRDWRDYVPRHDRVDVLSFDCYAKGRGAEEYADPERLFAAGYRAAQAAGAEWAVSELGAVRDPTDDGTARAAWISEAAAWVVGRARFVTYFDADVGGGFQLTDEPSRAAWAAVVAASPTGADGG</sequence>
<evidence type="ECO:0000256" key="2">
    <source>
        <dbReference type="ARBA" id="ARBA00023295"/>
    </source>
</evidence>
<evidence type="ECO:0000313" key="7">
    <source>
        <dbReference type="EMBL" id="MFC5177996.1"/>
    </source>
</evidence>
<feature type="domain" description="GH26" evidence="6">
    <location>
        <begin position="2"/>
        <end position="320"/>
    </location>
</feature>
<keyword evidence="8" id="KW-1185">Reference proteome</keyword>
<dbReference type="InterPro" id="IPR022790">
    <property type="entry name" value="GH26_dom"/>
</dbReference>
<dbReference type="InterPro" id="IPR017853">
    <property type="entry name" value="GH"/>
</dbReference>
<keyword evidence="2 3" id="KW-0326">Glycosidase</keyword>
<evidence type="ECO:0000256" key="3">
    <source>
        <dbReference type="PROSITE-ProRule" id="PRU01100"/>
    </source>
</evidence>